<reference evidence="1 3" key="1">
    <citation type="journal article" date="2013" name="Curr. Biol.">
        <title>Shared signatures of parasitism and phylogenomics unite Cryptomycota and microsporidia.</title>
        <authorList>
            <person name="James T.Y."/>
            <person name="Pelin A."/>
            <person name="Bonen L."/>
            <person name="Ahrendt S."/>
            <person name="Sain D."/>
            <person name="Corradi N."/>
            <person name="Stajich J.E."/>
        </authorList>
    </citation>
    <scope>NUCLEOTIDE SEQUENCE [LARGE SCALE GENOMIC DNA]</scope>
    <source>
        <strain evidence="1 3">CSF55</strain>
        <strain evidence="1 3">CSF55</strain>
    </source>
</reference>
<evidence type="ECO:0000313" key="1">
    <source>
        <dbReference type="EMBL" id="EPZ33243.1"/>
    </source>
</evidence>
<gene>
    <name evidence="1" type="ORF">O9G_001594</name>
    <name evidence="2" type="ORF">ROZALSC1DRAFT_28423</name>
</gene>
<dbReference type="Proteomes" id="UP000030755">
    <property type="component" value="Unassembled WGS sequence"/>
</dbReference>
<evidence type="ECO:0000313" key="4">
    <source>
        <dbReference type="Proteomes" id="UP000281549"/>
    </source>
</evidence>
<dbReference type="AlphaFoldDB" id="A0A075ASK7"/>
<sequence length="68" mass="7535">MIYILMSNDADGTAAVHQDFRMIEEGLEPSPPKRSGPKPDALDHSAIQPCLFLTKIIHIFIIFGPSEI</sequence>
<dbReference type="HOGENOM" id="CLU_2795378_0_0_1"/>
<dbReference type="EMBL" id="ML005120">
    <property type="protein sequence ID" value="RKP20047.1"/>
    <property type="molecule type" value="Genomic_DNA"/>
</dbReference>
<name>A0A075ASK7_ROZAC</name>
<dbReference type="EMBL" id="KE561068">
    <property type="protein sequence ID" value="EPZ33243.1"/>
    <property type="molecule type" value="Genomic_DNA"/>
</dbReference>
<reference evidence="4" key="2">
    <citation type="journal article" date="2018" name="Nat. Microbiol.">
        <title>Leveraging single-cell genomics to expand the fungal tree of life.</title>
        <authorList>
            <person name="Ahrendt S.R."/>
            <person name="Quandt C.A."/>
            <person name="Ciobanu D."/>
            <person name="Clum A."/>
            <person name="Salamov A."/>
            <person name="Andreopoulos B."/>
            <person name="Cheng J.F."/>
            <person name="Woyke T."/>
            <person name="Pelin A."/>
            <person name="Henrissat B."/>
            <person name="Reynolds N.K."/>
            <person name="Benny G.L."/>
            <person name="Smith M.E."/>
            <person name="James T.Y."/>
            <person name="Grigoriev I.V."/>
        </authorList>
    </citation>
    <scope>NUCLEOTIDE SEQUENCE [LARGE SCALE GENOMIC DNA]</scope>
    <source>
        <strain evidence="4">CSF55</strain>
    </source>
</reference>
<evidence type="ECO:0000313" key="2">
    <source>
        <dbReference type="EMBL" id="RKP20047.1"/>
    </source>
</evidence>
<organism evidence="1 3">
    <name type="scientific">Rozella allomycis (strain CSF55)</name>
    <dbReference type="NCBI Taxonomy" id="988480"/>
    <lineage>
        <taxon>Eukaryota</taxon>
        <taxon>Fungi</taxon>
        <taxon>Fungi incertae sedis</taxon>
        <taxon>Cryptomycota</taxon>
        <taxon>Cryptomycota incertae sedis</taxon>
        <taxon>Rozella</taxon>
    </lineage>
</organism>
<keyword evidence="3" id="KW-1185">Reference proteome</keyword>
<proteinExistence type="predicted"/>
<evidence type="ECO:0000313" key="3">
    <source>
        <dbReference type="Proteomes" id="UP000030755"/>
    </source>
</evidence>
<accession>A0A075ASK7</accession>
<reference evidence="2" key="3">
    <citation type="submission" date="2018-08" db="EMBL/GenBank/DDBJ databases">
        <title>Leveraging single-cell genomics to expand the Fungal Tree of Life.</title>
        <authorList>
            <consortium name="DOE Joint Genome Institute"/>
            <person name="Ahrendt S.R."/>
            <person name="Quandt C.A."/>
            <person name="Ciobanu D."/>
            <person name="Clum A."/>
            <person name="Salamov A."/>
            <person name="Andreopoulos B."/>
            <person name="Cheng J.-F."/>
            <person name="Woyke T."/>
            <person name="Pelin A."/>
            <person name="Henrissat B."/>
            <person name="Reynolds N."/>
            <person name="Benny G.L."/>
            <person name="Smith M.E."/>
            <person name="James T.Y."/>
            <person name="Grigoriev I.V."/>
        </authorList>
    </citation>
    <scope>NUCLEOTIDE SEQUENCE</scope>
    <source>
        <strain evidence="2">CSF55</strain>
    </source>
</reference>
<protein>
    <submittedName>
        <fullName evidence="1">Uncharacterized protein</fullName>
    </submittedName>
</protein>
<dbReference type="Proteomes" id="UP000281549">
    <property type="component" value="Unassembled WGS sequence"/>
</dbReference>